<name>A0ACB8EER5_9SAUR</name>
<evidence type="ECO:0000313" key="1">
    <source>
        <dbReference type="EMBL" id="KAH7990757.1"/>
    </source>
</evidence>
<sequence>MSFKEQDPATGDIHRALLGPHGDYQPCGFSVKREMFGADILHRPAVIIDNGSGLCKAGITGEMKPWSTIVSAVGHPKEKMEDCYIGGKAISKKSSLVLNYPVERGTITHWEDMENLWRHIYKYELNLKASERPVLLSEPPLNPLRKREIMTEVMFEHFKVPALYLAIQATLALYASGRTTGLVVDAGDGVTHTVPIYEGYCLPHGVSRLDIAGRDITKYLTHLLLDNSHLSASRAEETTVKAIKEKFCYVALDPKQEVEKKTEGVLKLPDGNSIQIHLHPCRAPEILFAPKTVGVEAPGLHTMITDSIRKCDKDICGDLYGNLVLSGGSSLFRGMEERISKEIEPKVPNKVPVRIIATKERSWASWLGGSIITSLCSFVPMWITLKDYTEFGVAAVHRKCF</sequence>
<dbReference type="Proteomes" id="UP000827872">
    <property type="component" value="Linkage Group LG16"/>
</dbReference>
<protein>
    <submittedName>
        <fullName evidence="1">Uncharacterized protein</fullName>
    </submittedName>
</protein>
<accession>A0ACB8EER5</accession>
<keyword evidence="2" id="KW-1185">Reference proteome</keyword>
<reference evidence="1" key="1">
    <citation type="submission" date="2021-08" db="EMBL/GenBank/DDBJ databases">
        <title>The first chromosome-level gecko genome reveals the dynamic sex chromosomes of Neotropical dwarf geckos (Sphaerodactylidae: Sphaerodactylus).</title>
        <authorList>
            <person name="Pinto B.J."/>
            <person name="Keating S.E."/>
            <person name="Gamble T."/>
        </authorList>
    </citation>
    <scope>NUCLEOTIDE SEQUENCE</scope>
    <source>
        <strain evidence="1">TG3544</strain>
    </source>
</reference>
<gene>
    <name evidence="1" type="ORF">K3G42_011108</name>
</gene>
<proteinExistence type="predicted"/>
<dbReference type="EMBL" id="CM037629">
    <property type="protein sequence ID" value="KAH7990757.1"/>
    <property type="molecule type" value="Genomic_DNA"/>
</dbReference>
<evidence type="ECO:0000313" key="2">
    <source>
        <dbReference type="Proteomes" id="UP000827872"/>
    </source>
</evidence>
<comment type="caution">
    <text evidence="1">The sequence shown here is derived from an EMBL/GenBank/DDBJ whole genome shotgun (WGS) entry which is preliminary data.</text>
</comment>
<organism evidence="1 2">
    <name type="scientific">Sphaerodactylus townsendi</name>
    <dbReference type="NCBI Taxonomy" id="933632"/>
    <lineage>
        <taxon>Eukaryota</taxon>
        <taxon>Metazoa</taxon>
        <taxon>Chordata</taxon>
        <taxon>Craniata</taxon>
        <taxon>Vertebrata</taxon>
        <taxon>Euteleostomi</taxon>
        <taxon>Lepidosauria</taxon>
        <taxon>Squamata</taxon>
        <taxon>Bifurcata</taxon>
        <taxon>Gekkota</taxon>
        <taxon>Sphaerodactylidae</taxon>
        <taxon>Sphaerodactylus</taxon>
    </lineage>
</organism>